<comment type="caution">
    <text evidence="4">Lacks conserved residue(s) required for the propagation of feature annotation.</text>
</comment>
<proteinExistence type="inferred from homology"/>
<evidence type="ECO:0000313" key="6">
    <source>
        <dbReference type="EMBL" id="MBF9072262.1"/>
    </source>
</evidence>
<dbReference type="NCBIfam" id="NF002367">
    <property type="entry name" value="PRK01346.1-4"/>
    <property type="match status" value="1"/>
</dbReference>
<comment type="subunit">
    <text evidence="4">Homohexamer; trimer of dimers.</text>
</comment>
<accession>A0A931B9Y3</accession>
<dbReference type="Proteomes" id="UP000657385">
    <property type="component" value="Unassembled WGS sequence"/>
</dbReference>
<dbReference type="InterPro" id="IPR036527">
    <property type="entry name" value="SCP2_sterol-bd_dom_sf"/>
</dbReference>
<dbReference type="EMBL" id="JADPRT010000015">
    <property type="protein sequence ID" value="MBF9072262.1"/>
    <property type="molecule type" value="Genomic_DNA"/>
</dbReference>
<feature type="binding site" evidence="4">
    <location>
        <begin position="105"/>
        <end position="110"/>
    </location>
    <ligand>
        <name>acetyl-CoA</name>
        <dbReference type="ChEBI" id="CHEBI:57288"/>
    </ligand>
</feature>
<evidence type="ECO:0000256" key="2">
    <source>
        <dbReference type="ARBA" id="ARBA00022679"/>
    </source>
</evidence>
<protein>
    <submittedName>
        <fullName evidence="6">GNAT family N-acetyltransferase</fullName>
    </submittedName>
</protein>
<dbReference type="InterPro" id="IPR041380">
    <property type="entry name" value="Acetyltransf_17"/>
</dbReference>
<keyword evidence="3 4" id="KW-0012">Acyltransferase</keyword>
<dbReference type="InterPro" id="IPR022902">
    <property type="entry name" value="NAcTrfase_Eis"/>
</dbReference>
<gene>
    <name evidence="6" type="ORF">I2501_29980</name>
</gene>
<dbReference type="PANTHER" id="PTHR37817:SF1">
    <property type="entry name" value="N-ACETYLTRANSFERASE EIS"/>
    <property type="match status" value="1"/>
</dbReference>
<comment type="similarity">
    <text evidence="1 4">Belongs to the acetyltransferase Eis family.</text>
</comment>
<dbReference type="InterPro" id="IPR025559">
    <property type="entry name" value="Eis_dom"/>
</dbReference>
<keyword evidence="7" id="KW-1185">Reference proteome</keyword>
<evidence type="ECO:0000313" key="7">
    <source>
        <dbReference type="Proteomes" id="UP000657385"/>
    </source>
</evidence>
<dbReference type="Pfam" id="PF13527">
    <property type="entry name" value="Acetyltransf_9"/>
    <property type="match status" value="1"/>
</dbReference>
<dbReference type="InterPro" id="IPR016181">
    <property type="entry name" value="Acyl_CoA_acyltransferase"/>
</dbReference>
<dbReference type="Gene3D" id="3.40.630.30">
    <property type="match status" value="2"/>
</dbReference>
<feature type="binding site" evidence="4">
    <location>
        <begin position="97"/>
        <end position="99"/>
    </location>
    <ligand>
        <name>acetyl-CoA</name>
        <dbReference type="ChEBI" id="CHEBI:57288"/>
    </ligand>
</feature>
<dbReference type="Gene3D" id="3.30.1050.10">
    <property type="entry name" value="SCP2 sterol-binding domain"/>
    <property type="match status" value="1"/>
</dbReference>
<evidence type="ECO:0000259" key="5">
    <source>
        <dbReference type="PROSITE" id="PS51186"/>
    </source>
</evidence>
<dbReference type="Pfam" id="PF17668">
    <property type="entry name" value="Acetyltransf_17"/>
    <property type="match status" value="1"/>
</dbReference>
<dbReference type="SUPFAM" id="SSF55729">
    <property type="entry name" value="Acyl-CoA N-acyltransferases (Nat)"/>
    <property type="match status" value="1"/>
</dbReference>
<comment type="caution">
    <text evidence="6">The sequence shown here is derived from an EMBL/GenBank/DDBJ whole genome shotgun (WGS) entry which is preliminary data.</text>
</comment>
<name>A0A931B9Y3_9ACTN</name>
<organism evidence="6 7">
    <name type="scientific">Streptacidiphilus fuscans</name>
    <dbReference type="NCBI Taxonomy" id="2789292"/>
    <lineage>
        <taxon>Bacteria</taxon>
        <taxon>Bacillati</taxon>
        <taxon>Actinomycetota</taxon>
        <taxon>Actinomycetes</taxon>
        <taxon>Kitasatosporales</taxon>
        <taxon>Streptomycetaceae</taxon>
        <taxon>Streptacidiphilus</taxon>
    </lineage>
</organism>
<keyword evidence="2 4" id="KW-0808">Transferase</keyword>
<dbReference type="GO" id="GO:0030649">
    <property type="term" value="P:aminoglycoside antibiotic catabolic process"/>
    <property type="evidence" value="ECO:0007669"/>
    <property type="project" value="TreeGrafter"/>
</dbReference>
<dbReference type="RefSeq" id="WP_196197422.1">
    <property type="nucleotide sequence ID" value="NZ_JADPRT010000015.1"/>
</dbReference>
<evidence type="ECO:0000256" key="3">
    <source>
        <dbReference type="ARBA" id="ARBA00023315"/>
    </source>
</evidence>
<dbReference type="AlphaFoldDB" id="A0A931B9Y3"/>
<reference evidence="6" key="1">
    <citation type="submission" date="2020-11" db="EMBL/GenBank/DDBJ databases">
        <title>Isolation and identification of active actinomycetes.</title>
        <authorList>
            <person name="Yu B."/>
        </authorList>
    </citation>
    <scope>NUCLEOTIDE SEQUENCE</scope>
    <source>
        <strain evidence="6">NEAU-YB345</strain>
    </source>
</reference>
<dbReference type="GO" id="GO:0034069">
    <property type="term" value="F:aminoglycoside N-acetyltransferase activity"/>
    <property type="evidence" value="ECO:0007669"/>
    <property type="project" value="TreeGrafter"/>
</dbReference>
<feature type="active site" description="Proton acceptor; via carboxylate" evidence="4">
    <location>
        <position position="449"/>
    </location>
</feature>
<dbReference type="HAMAP" id="MF_01812">
    <property type="entry name" value="Eis"/>
    <property type="match status" value="1"/>
</dbReference>
<sequence>MDEPKTQLKPPHTHTNVEIRVIDDSTVAAWGQALNAGFMQPMGEGSADYHRQRFDLAAGRALGAFDGGRCVGTFRSFAKELTLPGGATAVADAITNVTVSATHRRRGLLTRMMRQDLDAAVARGEAFAMLIPAEFGIYGRYGFGPVAGQHGRLIDKQLAGGIRVPAEADEGRIELITLAEYADIAPELHERFRRTRPAAVSRDSAVWKFRTGELTSQDSTFKEPLIALYRDPDGNPAGLLTYTVVDEWRNWLPKDVTLKVKDYFAVDWTAEAALWRYALQVDWVQRIDIWDLATDSPLPLALHNGRACVDNGDSSDDFFWVRILDVPKAFAARTYAAPGRVVFEVTDALGYAAGRYALDAAEDGTGVCVPVGDASDVSDVAASSATSDVSADEVDFACDISQLATVYFNSQPLTLLQQAGLLQERRPGGLRRAQQVLRTDLAPWCPDTF</sequence>
<feature type="active site" description="Proton donor" evidence="4">
    <location>
        <position position="138"/>
    </location>
</feature>
<evidence type="ECO:0000256" key="4">
    <source>
        <dbReference type="HAMAP-Rule" id="MF_01812"/>
    </source>
</evidence>
<evidence type="ECO:0000256" key="1">
    <source>
        <dbReference type="ARBA" id="ARBA00009213"/>
    </source>
</evidence>
<dbReference type="InterPro" id="IPR000182">
    <property type="entry name" value="GNAT_dom"/>
</dbReference>
<dbReference type="PROSITE" id="PS51186">
    <property type="entry name" value="GNAT"/>
    <property type="match status" value="1"/>
</dbReference>
<dbReference type="Pfam" id="PF13530">
    <property type="entry name" value="SCP2_2"/>
    <property type="match status" value="1"/>
</dbReference>
<feature type="domain" description="N-acetyltransferase" evidence="5">
    <location>
        <begin position="17"/>
        <end position="167"/>
    </location>
</feature>
<dbReference type="PANTHER" id="PTHR37817">
    <property type="entry name" value="N-ACETYLTRANSFERASE EIS"/>
    <property type="match status" value="1"/>
</dbReference>
<dbReference type="InterPro" id="IPR051554">
    <property type="entry name" value="Acetyltransferase_Eis"/>
</dbReference>
<dbReference type="SUPFAM" id="SSF55718">
    <property type="entry name" value="SCP-like"/>
    <property type="match status" value="1"/>
</dbReference>